<organism evidence="2 3">
    <name type="scientific">Streptomyces mirabilis</name>
    <dbReference type="NCBI Taxonomy" id="68239"/>
    <lineage>
        <taxon>Bacteria</taxon>
        <taxon>Bacillati</taxon>
        <taxon>Actinomycetota</taxon>
        <taxon>Actinomycetes</taxon>
        <taxon>Kitasatosporales</taxon>
        <taxon>Streptomycetaceae</taxon>
        <taxon>Streptomyces</taxon>
    </lineage>
</organism>
<feature type="transmembrane region" description="Helical" evidence="1">
    <location>
        <begin position="32"/>
        <end position="52"/>
    </location>
</feature>
<sequence>MRLRISIPLPGPFSIGGSIPLTSRRRNSGPGAFAALFKLLGYCLIAEAWLVWWCLKPFYMLGILAHRKATGRSTPIWRSRNGWW</sequence>
<reference evidence="2 3" key="1">
    <citation type="submission" date="2023-02" db="EMBL/GenBank/DDBJ databases">
        <authorList>
            <person name="Maleckis M."/>
        </authorList>
    </citation>
    <scope>NUCLEOTIDE SEQUENCE [LARGE SCALE GENOMIC DNA]</scope>
    <source>
        <strain evidence="2 3">P8-A2</strain>
    </source>
</reference>
<proteinExistence type="predicted"/>
<name>A0ABU3V3S2_9ACTN</name>
<comment type="caution">
    <text evidence="2">The sequence shown here is derived from an EMBL/GenBank/DDBJ whole genome shotgun (WGS) entry which is preliminary data.</text>
</comment>
<evidence type="ECO:0000256" key="1">
    <source>
        <dbReference type="SAM" id="Phobius"/>
    </source>
</evidence>
<keyword evidence="1" id="KW-0812">Transmembrane</keyword>
<evidence type="ECO:0000313" key="2">
    <source>
        <dbReference type="EMBL" id="MDU9000796.1"/>
    </source>
</evidence>
<protein>
    <submittedName>
        <fullName evidence="2">Uncharacterized protein</fullName>
    </submittedName>
</protein>
<evidence type="ECO:0000313" key="3">
    <source>
        <dbReference type="Proteomes" id="UP001257627"/>
    </source>
</evidence>
<gene>
    <name evidence="2" type="ORF">PU648_52615</name>
</gene>
<accession>A0ABU3V3S2</accession>
<keyword evidence="1" id="KW-0472">Membrane</keyword>
<keyword evidence="3" id="KW-1185">Reference proteome</keyword>
<dbReference type="RefSeq" id="WP_097288580.1">
    <property type="nucleotide sequence ID" value="NZ_CP107955.1"/>
</dbReference>
<dbReference type="EMBL" id="JARAKF010000002">
    <property type="protein sequence ID" value="MDU9000796.1"/>
    <property type="molecule type" value="Genomic_DNA"/>
</dbReference>
<dbReference type="Proteomes" id="UP001257627">
    <property type="component" value="Unassembled WGS sequence"/>
</dbReference>
<keyword evidence="1" id="KW-1133">Transmembrane helix</keyword>